<dbReference type="EMBL" id="BAAATK010000008">
    <property type="protein sequence ID" value="GAA2429592.1"/>
    <property type="molecule type" value="Genomic_DNA"/>
</dbReference>
<accession>A0ABP5WL14</accession>
<comment type="caution">
    <text evidence="2">The sequence shown here is derived from an EMBL/GenBank/DDBJ whole genome shotgun (WGS) entry which is preliminary data.</text>
</comment>
<evidence type="ECO:0000313" key="2">
    <source>
        <dbReference type="EMBL" id="GAA2429592.1"/>
    </source>
</evidence>
<keyword evidence="3" id="KW-1185">Reference proteome</keyword>
<gene>
    <name evidence="2" type="ORF">GCM10010421_17180</name>
</gene>
<dbReference type="Proteomes" id="UP001500460">
    <property type="component" value="Unassembled WGS sequence"/>
</dbReference>
<feature type="compositionally biased region" description="Basic and acidic residues" evidence="1">
    <location>
        <begin position="81"/>
        <end position="90"/>
    </location>
</feature>
<evidence type="ECO:0000313" key="3">
    <source>
        <dbReference type="Proteomes" id="UP001500460"/>
    </source>
</evidence>
<organism evidence="2 3">
    <name type="scientific">Streptomyces glaucus</name>
    <dbReference type="NCBI Taxonomy" id="284029"/>
    <lineage>
        <taxon>Bacteria</taxon>
        <taxon>Bacillati</taxon>
        <taxon>Actinomycetota</taxon>
        <taxon>Actinomycetes</taxon>
        <taxon>Kitasatosporales</taxon>
        <taxon>Streptomycetaceae</taxon>
        <taxon>Streptomyces</taxon>
    </lineage>
</organism>
<protein>
    <recommendedName>
        <fullName evidence="4">Secreted protein</fullName>
    </recommendedName>
</protein>
<feature type="compositionally biased region" description="Basic residues" evidence="1">
    <location>
        <begin position="94"/>
        <end position="110"/>
    </location>
</feature>
<evidence type="ECO:0008006" key="4">
    <source>
        <dbReference type="Google" id="ProtNLM"/>
    </source>
</evidence>
<reference evidence="3" key="1">
    <citation type="journal article" date="2019" name="Int. J. Syst. Evol. Microbiol.">
        <title>The Global Catalogue of Microorganisms (GCM) 10K type strain sequencing project: providing services to taxonomists for standard genome sequencing and annotation.</title>
        <authorList>
            <consortium name="The Broad Institute Genomics Platform"/>
            <consortium name="The Broad Institute Genome Sequencing Center for Infectious Disease"/>
            <person name="Wu L."/>
            <person name="Ma J."/>
        </authorList>
    </citation>
    <scope>NUCLEOTIDE SEQUENCE [LARGE SCALE GENOMIC DNA]</scope>
    <source>
        <strain evidence="3">JCM 6922</strain>
    </source>
</reference>
<name>A0ABP5WL14_9ACTN</name>
<evidence type="ECO:0000256" key="1">
    <source>
        <dbReference type="SAM" id="MobiDB-lite"/>
    </source>
</evidence>
<sequence length="110" mass="12133">MPLLAAAPASVPCGDYEVLLVLRTAEEWRRTRRNTASLVFGAEHTGRHAPRASGGADRSSARVPDGPAGRRTHPAAPFRPSDLHREEFHGRAGSSRRRDRHRLPTTGRHQ</sequence>
<feature type="region of interest" description="Disordered" evidence="1">
    <location>
        <begin position="38"/>
        <end position="110"/>
    </location>
</feature>
<proteinExistence type="predicted"/>